<comment type="caution">
    <text evidence="2">The sequence shown here is derived from an EMBL/GenBank/DDBJ whole genome shotgun (WGS) entry which is preliminary data.</text>
</comment>
<dbReference type="EMBL" id="JFBT01000001">
    <property type="protein sequence ID" value="EXG82397.1"/>
    <property type="molecule type" value="Genomic_DNA"/>
</dbReference>
<organism evidence="2 3">
    <name type="scientific">Cryptosporangium arvum DSM 44712</name>
    <dbReference type="NCBI Taxonomy" id="927661"/>
    <lineage>
        <taxon>Bacteria</taxon>
        <taxon>Bacillati</taxon>
        <taxon>Actinomycetota</taxon>
        <taxon>Actinomycetes</taxon>
        <taxon>Cryptosporangiales</taxon>
        <taxon>Cryptosporangiaceae</taxon>
        <taxon>Cryptosporangium</taxon>
    </lineage>
</organism>
<evidence type="ECO:0000256" key="1">
    <source>
        <dbReference type="SAM" id="SignalP"/>
    </source>
</evidence>
<evidence type="ECO:0000313" key="3">
    <source>
        <dbReference type="Proteomes" id="UP000021053"/>
    </source>
</evidence>
<dbReference type="HOGENOM" id="CLU_2632191_0_0_11"/>
<reference evidence="2 3" key="1">
    <citation type="submission" date="2013-07" db="EMBL/GenBank/DDBJ databases">
        <authorList>
            <consortium name="DOE Joint Genome Institute"/>
            <person name="Eisen J."/>
            <person name="Huntemann M."/>
            <person name="Han J."/>
            <person name="Chen A."/>
            <person name="Kyrpides N."/>
            <person name="Mavromatis K."/>
            <person name="Markowitz V."/>
            <person name="Palaniappan K."/>
            <person name="Ivanova N."/>
            <person name="Schaumberg A."/>
            <person name="Pati A."/>
            <person name="Liolios K."/>
            <person name="Nordberg H.P."/>
            <person name="Cantor M.N."/>
            <person name="Hua S.X."/>
            <person name="Woyke T."/>
        </authorList>
    </citation>
    <scope>NUCLEOTIDE SEQUENCE [LARGE SCALE GENOMIC DNA]</scope>
    <source>
        <strain evidence="2 3">DSM 44712</strain>
    </source>
</reference>
<feature type="chain" id="PRO_5001459291" description="Secreted protein" evidence="1">
    <location>
        <begin position="28"/>
        <end position="77"/>
    </location>
</feature>
<dbReference type="AlphaFoldDB" id="A0A010ZYW0"/>
<name>A0A010ZYW0_9ACTN</name>
<protein>
    <recommendedName>
        <fullName evidence="4">Secreted protein</fullName>
    </recommendedName>
</protein>
<keyword evidence="1" id="KW-0732">Signal</keyword>
<dbReference type="RefSeq" id="WP_035852168.1">
    <property type="nucleotide sequence ID" value="NZ_KK073874.1"/>
</dbReference>
<evidence type="ECO:0008006" key="4">
    <source>
        <dbReference type="Google" id="ProtNLM"/>
    </source>
</evidence>
<gene>
    <name evidence="2" type="ORF">CryarDRAFT_3577</name>
</gene>
<sequence length="77" mass="8556">MRKLFGATLGTLMLGGLLVGGAAPAQAAVEVKGPYTSRSACIQEQSNYARYYRITRQCWNIGPSGNNLWYFNYNPDY</sequence>
<accession>A0A010ZYW0</accession>
<proteinExistence type="predicted"/>
<feature type="signal peptide" evidence="1">
    <location>
        <begin position="1"/>
        <end position="27"/>
    </location>
</feature>
<keyword evidence="3" id="KW-1185">Reference proteome</keyword>
<evidence type="ECO:0000313" key="2">
    <source>
        <dbReference type="EMBL" id="EXG82397.1"/>
    </source>
</evidence>
<dbReference type="Proteomes" id="UP000021053">
    <property type="component" value="Unassembled WGS sequence"/>
</dbReference>